<proteinExistence type="predicted"/>
<gene>
    <name evidence="1" type="ORF">ORAREDHAP_LOCUS43998</name>
</gene>
<evidence type="ECO:0000313" key="2">
    <source>
        <dbReference type="Proteomes" id="UP000507245"/>
    </source>
</evidence>
<name>A0A6J5XYD2_PRUAR</name>
<dbReference type="EMBL" id="CAEKKB010000007">
    <property type="protein sequence ID" value="CAB4317262.1"/>
    <property type="molecule type" value="Genomic_DNA"/>
</dbReference>
<reference evidence="2" key="1">
    <citation type="journal article" date="2020" name="Genome Biol.">
        <title>Gamete binning: chromosome-level and haplotype-resolved genome assembly enabled by high-throughput single-cell sequencing of gamete genomes.</title>
        <authorList>
            <person name="Campoy J.A."/>
            <person name="Sun H."/>
            <person name="Goel M."/>
            <person name="Jiao W.-B."/>
            <person name="Folz-Donahue K."/>
            <person name="Wang N."/>
            <person name="Rubio M."/>
            <person name="Liu C."/>
            <person name="Kukat C."/>
            <person name="Ruiz D."/>
            <person name="Huettel B."/>
            <person name="Schneeberger K."/>
        </authorList>
    </citation>
    <scope>NUCLEOTIDE SEQUENCE [LARGE SCALE GENOMIC DNA]</scope>
    <source>
        <strain evidence="2">cv. Rojo Pasion</strain>
    </source>
</reference>
<sequence>MMKNRLSFVLSGFSGGKGSHKKKLCPSSLRQSQEVLELDDEPLVGQQAPLFPLSTTVSNITYIYVCTVTLTSMGYDELVVKKKLSHVLCGCSGRRAPQEKTASLRQSQEVQDVNNESPVNQQAPLFPLSTAMPRLQQLGNCITISKQQGESVL</sequence>
<organism evidence="1 2">
    <name type="scientific">Prunus armeniaca</name>
    <name type="common">Apricot</name>
    <name type="synonym">Armeniaca vulgaris</name>
    <dbReference type="NCBI Taxonomy" id="36596"/>
    <lineage>
        <taxon>Eukaryota</taxon>
        <taxon>Viridiplantae</taxon>
        <taxon>Streptophyta</taxon>
        <taxon>Embryophyta</taxon>
        <taxon>Tracheophyta</taxon>
        <taxon>Spermatophyta</taxon>
        <taxon>Magnoliopsida</taxon>
        <taxon>eudicotyledons</taxon>
        <taxon>Gunneridae</taxon>
        <taxon>Pentapetalae</taxon>
        <taxon>rosids</taxon>
        <taxon>fabids</taxon>
        <taxon>Rosales</taxon>
        <taxon>Rosaceae</taxon>
        <taxon>Amygdaloideae</taxon>
        <taxon>Amygdaleae</taxon>
        <taxon>Prunus</taxon>
    </lineage>
</organism>
<evidence type="ECO:0000313" key="1">
    <source>
        <dbReference type="EMBL" id="CAB4317262.1"/>
    </source>
</evidence>
<accession>A0A6J5XYD2</accession>
<dbReference type="Proteomes" id="UP000507245">
    <property type="component" value="Unassembled WGS sequence"/>
</dbReference>
<keyword evidence="2" id="KW-1185">Reference proteome</keyword>
<dbReference type="AlphaFoldDB" id="A0A6J5XYD2"/>
<protein>
    <submittedName>
        <fullName evidence="1">Uncharacterized protein</fullName>
    </submittedName>
</protein>